<evidence type="ECO:0000313" key="2">
    <source>
        <dbReference type="Proteomes" id="UP001451606"/>
    </source>
</evidence>
<protein>
    <recommendedName>
        <fullName evidence="3">Polymer-forming cytoskeletal protein</fullName>
    </recommendedName>
</protein>
<sequence>MRGITADEADFSGSCHAASIKTHDLESSGSIRSETIESDGIVLRGSIRSESVVCKDIEIEIYNSMGRIKSLEAESILIVPRMKLFSHGEIQIETIKCKKGEFDGLRSSRVLGNELHFGANCTIDYAEGKKITVEDGSKVKEKKIVE</sequence>
<proteinExistence type="predicted"/>
<dbReference type="GeneID" id="95967167"/>
<accession>A0AAX4NFE9</accession>
<gene>
    <name evidence="1" type="ORF">OXIME_000442</name>
</gene>
<dbReference type="Proteomes" id="UP001451606">
    <property type="component" value="Chromosome"/>
</dbReference>
<keyword evidence="2" id="KW-1185">Reference proteome</keyword>
<name>A0AAX4NFE9_9ARCH</name>
<evidence type="ECO:0000313" key="1">
    <source>
        <dbReference type="EMBL" id="WYX99897.1"/>
    </source>
</evidence>
<dbReference type="RefSeq" id="WP_393971856.1">
    <property type="nucleotide sequence ID" value="NZ_CP133772.1"/>
</dbReference>
<reference evidence="1 2" key="1">
    <citation type="submission" date="2023-09" db="EMBL/GenBank/DDBJ databases">
        <authorList>
            <person name="Golyshina O.V."/>
            <person name="Lunev E.A."/>
            <person name="Bargiela R."/>
            <person name="Gaines M.C."/>
            <person name="Daum B."/>
            <person name="Bale N.J."/>
            <person name="Koenen M."/>
            <person name="Sinninghe Damst J.S."/>
            <person name="Yakimov M."/>
            <person name="Golyshin P.N."/>
        </authorList>
    </citation>
    <scope>NUCLEOTIDE SEQUENCE [LARGE SCALE GENOMIC DNA]</scope>
    <source>
        <strain evidence="1 2">M1</strain>
    </source>
</reference>
<organism evidence="1 2">
    <name type="scientific">Oxyplasma meridianum</name>
    <dbReference type="NCBI Taxonomy" id="3073602"/>
    <lineage>
        <taxon>Archaea</taxon>
        <taxon>Methanobacteriati</taxon>
        <taxon>Thermoplasmatota</taxon>
        <taxon>Thermoplasmata</taxon>
        <taxon>Thermoplasmatales</taxon>
        <taxon>Thermoplasmataceae</taxon>
        <taxon>Oxyplasma</taxon>
    </lineage>
</organism>
<dbReference type="AlphaFoldDB" id="A0AAX4NFE9"/>
<dbReference type="KEGG" id="omr:OXIME_000442"/>
<evidence type="ECO:0008006" key="3">
    <source>
        <dbReference type="Google" id="ProtNLM"/>
    </source>
</evidence>
<dbReference type="EMBL" id="CP133772">
    <property type="protein sequence ID" value="WYX99897.1"/>
    <property type="molecule type" value="Genomic_DNA"/>
</dbReference>